<organism evidence="1 2">
    <name type="scientific">Macrolepiota fuliginosa MF-IS2</name>
    <dbReference type="NCBI Taxonomy" id="1400762"/>
    <lineage>
        <taxon>Eukaryota</taxon>
        <taxon>Fungi</taxon>
        <taxon>Dikarya</taxon>
        <taxon>Basidiomycota</taxon>
        <taxon>Agaricomycotina</taxon>
        <taxon>Agaricomycetes</taxon>
        <taxon>Agaricomycetidae</taxon>
        <taxon>Agaricales</taxon>
        <taxon>Agaricineae</taxon>
        <taxon>Agaricaceae</taxon>
        <taxon>Macrolepiota</taxon>
    </lineage>
</organism>
<accession>A0A9P5XHH8</accession>
<proteinExistence type="predicted"/>
<dbReference type="EMBL" id="MU151093">
    <property type="protein sequence ID" value="KAF9451018.1"/>
    <property type="molecule type" value="Genomic_DNA"/>
</dbReference>
<dbReference type="AlphaFoldDB" id="A0A9P5XHH8"/>
<name>A0A9P5XHH8_9AGAR</name>
<evidence type="ECO:0000313" key="2">
    <source>
        <dbReference type="Proteomes" id="UP000807342"/>
    </source>
</evidence>
<gene>
    <name evidence="1" type="ORF">P691DRAFT_757708</name>
</gene>
<dbReference type="Proteomes" id="UP000807342">
    <property type="component" value="Unassembled WGS sequence"/>
</dbReference>
<comment type="caution">
    <text evidence="1">The sequence shown here is derived from an EMBL/GenBank/DDBJ whole genome shotgun (WGS) entry which is preliminary data.</text>
</comment>
<protein>
    <submittedName>
        <fullName evidence="1">Uncharacterized protein</fullName>
    </submittedName>
</protein>
<evidence type="ECO:0000313" key="1">
    <source>
        <dbReference type="EMBL" id="KAF9451018.1"/>
    </source>
</evidence>
<reference evidence="1" key="1">
    <citation type="submission" date="2020-11" db="EMBL/GenBank/DDBJ databases">
        <authorList>
            <consortium name="DOE Joint Genome Institute"/>
            <person name="Ahrendt S."/>
            <person name="Riley R."/>
            <person name="Andreopoulos W."/>
            <person name="Labutti K."/>
            <person name="Pangilinan J."/>
            <person name="Ruiz-Duenas F.J."/>
            <person name="Barrasa J.M."/>
            <person name="Sanchez-Garcia M."/>
            <person name="Camarero S."/>
            <person name="Miyauchi S."/>
            <person name="Serrano A."/>
            <person name="Linde D."/>
            <person name="Babiker R."/>
            <person name="Drula E."/>
            <person name="Ayuso-Fernandez I."/>
            <person name="Pacheco R."/>
            <person name="Padilla G."/>
            <person name="Ferreira P."/>
            <person name="Barriuso J."/>
            <person name="Kellner H."/>
            <person name="Castanera R."/>
            <person name="Alfaro M."/>
            <person name="Ramirez L."/>
            <person name="Pisabarro A.G."/>
            <person name="Kuo A."/>
            <person name="Tritt A."/>
            <person name="Lipzen A."/>
            <person name="He G."/>
            <person name="Yan M."/>
            <person name="Ng V."/>
            <person name="Cullen D."/>
            <person name="Martin F."/>
            <person name="Rosso M.-N."/>
            <person name="Henrissat B."/>
            <person name="Hibbett D."/>
            <person name="Martinez A.T."/>
            <person name="Grigoriev I.V."/>
        </authorList>
    </citation>
    <scope>NUCLEOTIDE SEQUENCE</scope>
    <source>
        <strain evidence="1">MF-IS2</strain>
    </source>
</reference>
<sequence>MVAAVPVVTLRFSPRQLIGGPINPQNVGPPSSIPQILPPSLSSTLTEGIPLPSVHEATILGLPTAITTVTELSTSTSIVPSSTTTRILTSTPPPSIVATASSTVIEQTTQTILAPDVTVAPPIETTTTAVNVSAKSNGAVDLAIRRGGTDIRWDWTFVLGLFCAINLV</sequence>
<keyword evidence="2" id="KW-1185">Reference proteome</keyword>